<keyword evidence="2" id="KW-0472">Membrane</keyword>
<keyword evidence="2" id="KW-1133">Transmembrane helix</keyword>
<feature type="transmembrane region" description="Helical" evidence="2">
    <location>
        <begin position="47"/>
        <end position="74"/>
    </location>
</feature>
<proteinExistence type="predicted"/>
<accession>A0A2L2BPY5</accession>
<feature type="region of interest" description="Disordered" evidence="1">
    <location>
        <begin position="137"/>
        <end position="176"/>
    </location>
</feature>
<feature type="transmembrane region" description="Helical" evidence="2">
    <location>
        <begin position="7"/>
        <end position="27"/>
    </location>
</feature>
<dbReference type="EMBL" id="CP026923">
    <property type="protein sequence ID" value="AVG23707.1"/>
    <property type="molecule type" value="Genomic_DNA"/>
</dbReference>
<sequence>MKAIFTPLVIGTLIAAAVNSVIFLIAAELLGEEFIVDPDGIGGEPRMVVPAIMPAVFTVFQAIVGGVIAAAIALATKSPKYTWRLITLVGLSLSFVPTAFASLGETSTFLWLSAMHVVAGALVIPLVERVLPADKNKAADGETTDTSDTTDATDTAGLKKPAGQAPPGDTASDHTP</sequence>
<keyword evidence="2" id="KW-0812">Transmembrane</keyword>
<dbReference type="InterPro" id="IPR045713">
    <property type="entry name" value="DUF6069"/>
</dbReference>
<name>A0A2L2BPY5_9MICO</name>
<dbReference type="RefSeq" id="WP_104913279.1">
    <property type="nucleotide sequence ID" value="NZ_CP026923.1"/>
</dbReference>
<evidence type="ECO:0000313" key="3">
    <source>
        <dbReference type="EMBL" id="AVG23707.1"/>
    </source>
</evidence>
<feature type="transmembrane region" description="Helical" evidence="2">
    <location>
        <begin position="109"/>
        <end position="127"/>
    </location>
</feature>
<gene>
    <name evidence="3" type="ORF">C3B54_11726</name>
</gene>
<protein>
    <submittedName>
        <fullName evidence="3">Uncharacterized protein</fullName>
    </submittedName>
</protein>
<dbReference type="AlphaFoldDB" id="A0A2L2BPY5"/>
<dbReference type="Proteomes" id="UP000243077">
    <property type="component" value="Chromosome"/>
</dbReference>
<evidence type="ECO:0000256" key="2">
    <source>
        <dbReference type="SAM" id="Phobius"/>
    </source>
</evidence>
<reference evidence="3 4" key="1">
    <citation type="submission" date="2018-02" db="EMBL/GenBank/DDBJ databases">
        <title>Complete genome of the streamlined marine actinobacterium Pontimonas salivibrio CL-TW6 adapted to coastal planktonic lifestype.</title>
        <authorList>
            <person name="Cho B.C."/>
            <person name="Hardies S.C."/>
            <person name="Jang G.I."/>
            <person name="Hwang C.Y."/>
        </authorList>
    </citation>
    <scope>NUCLEOTIDE SEQUENCE [LARGE SCALE GENOMIC DNA]</scope>
    <source>
        <strain evidence="3 4">CL-TW6</strain>
    </source>
</reference>
<organism evidence="3 4">
    <name type="scientific">Pontimonas salivibrio</name>
    <dbReference type="NCBI Taxonomy" id="1159327"/>
    <lineage>
        <taxon>Bacteria</taxon>
        <taxon>Bacillati</taxon>
        <taxon>Actinomycetota</taxon>
        <taxon>Actinomycetes</taxon>
        <taxon>Micrococcales</taxon>
        <taxon>Microbacteriaceae</taxon>
        <taxon>Pontimonas</taxon>
    </lineage>
</organism>
<keyword evidence="4" id="KW-1185">Reference proteome</keyword>
<evidence type="ECO:0000313" key="4">
    <source>
        <dbReference type="Proteomes" id="UP000243077"/>
    </source>
</evidence>
<feature type="compositionally biased region" description="Low complexity" evidence="1">
    <location>
        <begin position="144"/>
        <end position="156"/>
    </location>
</feature>
<dbReference type="Pfam" id="PF19545">
    <property type="entry name" value="DUF6069"/>
    <property type="match status" value="1"/>
</dbReference>
<feature type="transmembrane region" description="Helical" evidence="2">
    <location>
        <begin position="81"/>
        <end position="103"/>
    </location>
</feature>
<dbReference type="KEGG" id="psai:C3B54_11726"/>
<evidence type="ECO:0000256" key="1">
    <source>
        <dbReference type="SAM" id="MobiDB-lite"/>
    </source>
</evidence>